<dbReference type="GO" id="GO:0006882">
    <property type="term" value="P:intracellular zinc ion homeostasis"/>
    <property type="evidence" value="ECO:0007669"/>
    <property type="project" value="TreeGrafter"/>
</dbReference>
<evidence type="ECO:0000256" key="4">
    <source>
        <dbReference type="ARBA" id="ARBA00022989"/>
    </source>
</evidence>
<dbReference type="InterPro" id="IPR058533">
    <property type="entry name" value="Cation_efflux_TM"/>
</dbReference>
<dbReference type="GO" id="GO:0015341">
    <property type="term" value="F:zinc efflux antiporter activity"/>
    <property type="evidence" value="ECO:0007669"/>
    <property type="project" value="TreeGrafter"/>
</dbReference>
<keyword evidence="5 6" id="KW-0472">Membrane</keyword>
<evidence type="ECO:0000256" key="1">
    <source>
        <dbReference type="ARBA" id="ARBA00004141"/>
    </source>
</evidence>
<dbReference type="Pfam" id="PF01545">
    <property type="entry name" value="Cation_efflux"/>
    <property type="match status" value="1"/>
</dbReference>
<feature type="domain" description="Cation efflux protein transmembrane" evidence="7">
    <location>
        <begin position="13"/>
        <end position="212"/>
    </location>
</feature>
<evidence type="ECO:0000256" key="3">
    <source>
        <dbReference type="ARBA" id="ARBA00022692"/>
    </source>
</evidence>
<dbReference type="STRING" id="349095.SAMN05660299_02267"/>
<dbReference type="EMBL" id="FNHQ01000028">
    <property type="protein sequence ID" value="SDN17661.1"/>
    <property type="molecule type" value="Genomic_DNA"/>
</dbReference>
<evidence type="ECO:0000256" key="5">
    <source>
        <dbReference type="ARBA" id="ARBA00023136"/>
    </source>
</evidence>
<evidence type="ECO:0000313" key="9">
    <source>
        <dbReference type="Proteomes" id="UP000199309"/>
    </source>
</evidence>
<organism evidence="8 9">
    <name type="scientific">Megasphaera paucivorans</name>
    <dbReference type="NCBI Taxonomy" id="349095"/>
    <lineage>
        <taxon>Bacteria</taxon>
        <taxon>Bacillati</taxon>
        <taxon>Bacillota</taxon>
        <taxon>Negativicutes</taxon>
        <taxon>Veillonellales</taxon>
        <taxon>Veillonellaceae</taxon>
        <taxon>Megasphaera</taxon>
    </lineage>
</organism>
<dbReference type="GO" id="GO:0015086">
    <property type="term" value="F:cadmium ion transmembrane transporter activity"/>
    <property type="evidence" value="ECO:0007669"/>
    <property type="project" value="TreeGrafter"/>
</dbReference>
<protein>
    <submittedName>
        <fullName evidence="8">Predicted Co/Zn/Cd cation transporter, cation efflux family</fullName>
    </submittedName>
</protein>
<feature type="transmembrane region" description="Helical" evidence="6">
    <location>
        <begin position="81"/>
        <end position="106"/>
    </location>
</feature>
<dbReference type="PANTHER" id="PTHR43840">
    <property type="entry name" value="MITOCHONDRIAL METAL TRANSPORTER 1-RELATED"/>
    <property type="match status" value="1"/>
</dbReference>
<dbReference type="Proteomes" id="UP000199309">
    <property type="component" value="Unassembled WGS sequence"/>
</dbReference>
<dbReference type="PANTHER" id="PTHR43840:SF15">
    <property type="entry name" value="MITOCHONDRIAL METAL TRANSPORTER 1-RELATED"/>
    <property type="match status" value="1"/>
</dbReference>
<accession>A0A1G9ZA05</accession>
<gene>
    <name evidence="8" type="ORF">SAMN05660299_02267</name>
</gene>
<dbReference type="InterPro" id="IPR027469">
    <property type="entry name" value="Cation_efflux_TMD_sf"/>
</dbReference>
<dbReference type="SUPFAM" id="SSF161111">
    <property type="entry name" value="Cation efflux protein transmembrane domain-like"/>
    <property type="match status" value="1"/>
</dbReference>
<dbReference type="GO" id="GO:0005886">
    <property type="term" value="C:plasma membrane"/>
    <property type="evidence" value="ECO:0007669"/>
    <property type="project" value="TreeGrafter"/>
</dbReference>
<keyword evidence="9" id="KW-1185">Reference proteome</keyword>
<evidence type="ECO:0000256" key="6">
    <source>
        <dbReference type="SAM" id="Phobius"/>
    </source>
</evidence>
<dbReference type="GO" id="GO:0015093">
    <property type="term" value="F:ferrous iron transmembrane transporter activity"/>
    <property type="evidence" value="ECO:0007669"/>
    <property type="project" value="TreeGrafter"/>
</dbReference>
<dbReference type="RefSeq" id="WP_091651993.1">
    <property type="nucleotide sequence ID" value="NZ_FNHQ01000028.1"/>
</dbReference>
<feature type="transmembrane region" description="Helical" evidence="6">
    <location>
        <begin position="154"/>
        <end position="173"/>
    </location>
</feature>
<keyword evidence="3 6" id="KW-0812">Transmembrane</keyword>
<feature type="transmembrane region" description="Helical" evidence="6">
    <location>
        <begin position="12"/>
        <end position="33"/>
    </location>
</feature>
<name>A0A1G9ZA05_9FIRM</name>
<evidence type="ECO:0000256" key="2">
    <source>
        <dbReference type="ARBA" id="ARBA00022448"/>
    </source>
</evidence>
<feature type="transmembrane region" description="Helical" evidence="6">
    <location>
        <begin position="179"/>
        <end position="199"/>
    </location>
</feature>
<dbReference type="OrthoDB" id="2388015at2"/>
<dbReference type="AlphaFoldDB" id="A0A1G9ZA05"/>
<reference evidence="8 9" key="1">
    <citation type="submission" date="2016-10" db="EMBL/GenBank/DDBJ databases">
        <authorList>
            <person name="de Groot N.N."/>
        </authorList>
    </citation>
    <scope>NUCLEOTIDE SEQUENCE [LARGE SCALE GENOMIC DNA]</scope>
    <source>
        <strain evidence="8 9">DSM 16981</strain>
    </source>
</reference>
<keyword evidence="4 6" id="KW-1133">Transmembrane helix</keyword>
<comment type="subcellular location">
    <subcellularLocation>
        <location evidence="1">Membrane</location>
        <topology evidence="1">Multi-pass membrane protein</topology>
    </subcellularLocation>
</comment>
<dbReference type="Gene3D" id="1.20.1510.10">
    <property type="entry name" value="Cation efflux protein transmembrane domain"/>
    <property type="match status" value="1"/>
</dbReference>
<feature type="transmembrane region" description="Helical" evidence="6">
    <location>
        <begin position="39"/>
        <end position="60"/>
    </location>
</feature>
<keyword evidence="2" id="KW-0813">Transport</keyword>
<dbReference type="InterPro" id="IPR050291">
    <property type="entry name" value="CDF_Transporter"/>
</dbReference>
<evidence type="ECO:0000259" key="7">
    <source>
        <dbReference type="Pfam" id="PF01545"/>
    </source>
</evidence>
<sequence>MNMGAKRSEKRLLILSAAMMGLVAVGGTVTGILSNSQAILLDGIFSFVAIIIKVLMMVTSELTRHESSKRFQFGYWQCEPVVMFLEGTFTLLVVVYAFYAGVAGLLDGGHSMSFGIATYYAAFFALLDWLFYFYVRSSNKKIQSYLVHYDNVSWFVDATLASGLLLSFGFAWFMQYTRFAYLDIYVDSLIMIVLAVQMIPPAMKILIPSVKQILGVAPIELHNHVQQVMDRFMERYGFSDYVSSVQAYGRAKIIEIDILLPRDYPIQNVSELDRIRTEIDHSIGYPSYEKWLTISFTTTKTWMAKDYELGEAG</sequence>
<feature type="transmembrane region" description="Helical" evidence="6">
    <location>
        <begin position="112"/>
        <end position="134"/>
    </location>
</feature>
<proteinExistence type="predicted"/>
<evidence type="ECO:0000313" key="8">
    <source>
        <dbReference type="EMBL" id="SDN17661.1"/>
    </source>
</evidence>